<proteinExistence type="predicted"/>
<comment type="caution">
    <text evidence="1">The sequence shown here is derived from an EMBL/GenBank/DDBJ whole genome shotgun (WGS) entry which is preliminary data.</text>
</comment>
<dbReference type="EMBL" id="AGCT01033824">
    <property type="protein sequence ID" value="KYP77795.1"/>
    <property type="molecule type" value="Genomic_DNA"/>
</dbReference>
<dbReference type="Pfam" id="PF02992">
    <property type="entry name" value="Transposase_21"/>
    <property type="match status" value="1"/>
</dbReference>
<organism evidence="1 2">
    <name type="scientific">Cajanus cajan</name>
    <name type="common">Pigeon pea</name>
    <name type="synonym">Cajanus indicus</name>
    <dbReference type="NCBI Taxonomy" id="3821"/>
    <lineage>
        <taxon>Eukaryota</taxon>
        <taxon>Viridiplantae</taxon>
        <taxon>Streptophyta</taxon>
        <taxon>Embryophyta</taxon>
        <taxon>Tracheophyta</taxon>
        <taxon>Spermatophyta</taxon>
        <taxon>Magnoliopsida</taxon>
        <taxon>eudicotyledons</taxon>
        <taxon>Gunneridae</taxon>
        <taxon>Pentapetalae</taxon>
        <taxon>rosids</taxon>
        <taxon>fabids</taxon>
        <taxon>Fabales</taxon>
        <taxon>Fabaceae</taxon>
        <taxon>Papilionoideae</taxon>
        <taxon>50 kb inversion clade</taxon>
        <taxon>NPAAA clade</taxon>
        <taxon>indigoferoid/millettioid clade</taxon>
        <taxon>Phaseoleae</taxon>
        <taxon>Cajanus</taxon>
    </lineage>
</organism>
<sequence>MFYLPIIPRLQRMFASMQTPGHMTWHHENKKSVGVLRHPSDGKAWKHFDRVHPDFAIYPCNVRLGLCSDGFNPYIQASSSPYSCWPVIITPYNLPPEMCMSKAYMFLSCLIPGPSNPKAGIDVYLEPLIDDLKRLWNGVLTYDVSRKQNFIMKAALMWTINDFPAYGMLSGWGTHGRFSCPHCMEHKKSFTLNYWKKPCWFDSHRRFLPKNHVFRKNKSL</sequence>
<dbReference type="OMA" id="ETFIMCA"/>
<dbReference type="Gramene" id="C.cajan_48407.t">
    <property type="protein sequence ID" value="C.cajan_48407.t.cds1"/>
    <property type="gene ID" value="C.cajan_48407"/>
</dbReference>
<dbReference type="Proteomes" id="UP000075243">
    <property type="component" value="Unassembled WGS sequence"/>
</dbReference>
<dbReference type="InterPro" id="IPR004242">
    <property type="entry name" value="Transposase_21"/>
</dbReference>
<dbReference type="AlphaFoldDB" id="A0A151UEQ9"/>
<evidence type="ECO:0000313" key="1">
    <source>
        <dbReference type="EMBL" id="KYP77795.1"/>
    </source>
</evidence>
<dbReference type="PANTHER" id="PTHR10775">
    <property type="entry name" value="OS08G0208400 PROTEIN"/>
    <property type="match status" value="1"/>
</dbReference>
<name>A0A151UEQ9_CAJCA</name>
<reference evidence="1" key="1">
    <citation type="journal article" date="2012" name="Nat. Biotechnol.">
        <title>Draft genome sequence of pigeonpea (Cajanus cajan), an orphan legume crop of resource-poor farmers.</title>
        <authorList>
            <person name="Varshney R.K."/>
            <person name="Chen W."/>
            <person name="Li Y."/>
            <person name="Bharti A.K."/>
            <person name="Saxena R.K."/>
            <person name="Schlueter J.A."/>
            <person name="Donoghue M.T."/>
            <person name="Azam S."/>
            <person name="Fan G."/>
            <person name="Whaley A.M."/>
            <person name="Farmer A.D."/>
            <person name="Sheridan J."/>
            <person name="Iwata A."/>
            <person name="Tuteja R."/>
            <person name="Penmetsa R.V."/>
            <person name="Wu W."/>
            <person name="Upadhyaya H.D."/>
            <person name="Yang S.P."/>
            <person name="Shah T."/>
            <person name="Saxena K.B."/>
            <person name="Michael T."/>
            <person name="McCombie W.R."/>
            <person name="Yang B."/>
            <person name="Zhang G."/>
            <person name="Yang H."/>
            <person name="Wang J."/>
            <person name="Spillane C."/>
            <person name="Cook D.R."/>
            <person name="May G.D."/>
            <person name="Xu X."/>
            <person name="Jackson S.A."/>
        </authorList>
    </citation>
    <scope>NUCLEOTIDE SEQUENCE [LARGE SCALE GENOMIC DNA]</scope>
</reference>
<gene>
    <name evidence="1" type="ORF">KK1_049946</name>
</gene>
<evidence type="ECO:0000313" key="2">
    <source>
        <dbReference type="Proteomes" id="UP000075243"/>
    </source>
</evidence>
<dbReference type="PANTHER" id="PTHR10775:SF185">
    <property type="entry name" value="OS08G0208400 PROTEIN"/>
    <property type="match status" value="1"/>
</dbReference>
<accession>A0A151UEQ9</accession>
<keyword evidence="2" id="KW-1185">Reference proteome</keyword>
<protein>
    <submittedName>
        <fullName evidence="1">Uncharacterized protein</fullName>
    </submittedName>
</protein>
<dbReference type="STRING" id="3821.A0A151UEQ9"/>